<name>A0A9Q1EI56_SYNKA</name>
<dbReference type="AlphaFoldDB" id="A0A9Q1EI56"/>
<comment type="caution">
    <text evidence="2">The sequence shown here is derived from an EMBL/GenBank/DDBJ whole genome shotgun (WGS) entry which is preliminary data.</text>
</comment>
<feature type="compositionally biased region" description="Basic and acidic residues" evidence="1">
    <location>
        <begin position="1"/>
        <end position="18"/>
    </location>
</feature>
<accession>A0A9Q1EI56</accession>
<protein>
    <submittedName>
        <fullName evidence="2">Uncharacterized protein</fullName>
    </submittedName>
</protein>
<organism evidence="2 3">
    <name type="scientific">Synaphobranchus kaupii</name>
    <name type="common">Kaup's arrowtooth eel</name>
    <dbReference type="NCBI Taxonomy" id="118154"/>
    <lineage>
        <taxon>Eukaryota</taxon>
        <taxon>Metazoa</taxon>
        <taxon>Chordata</taxon>
        <taxon>Craniata</taxon>
        <taxon>Vertebrata</taxon>
        <taxon>Euteleostomi</taxon>
        <taxon>Actinopterygii</taxon>
        <taxon>Neopterygii</taxon>
        <taxon>Teleostei</taxon>
        <taxon>Anguilliformes</taxon>
        <taxon>Synaphobranchidae</taxon>
        <taxon>Synaphobranchus</taxon>
    </lineage>
</organism>
<dbReference type="Proteomes" id="UP001152622">
    <property type="component" value="Chromosome 17"/>
</dbReference>
<sequence>MDKRDSQQRICKPADRKSLTQVGNESWDEQSEPPPLADFRRARRRDRAGPSLFPPGHPSTVELRPARDEDLGELVYGTVQPDEDLMCVLKRLKCPEPAKKGAAAKPRPVTS</sequence>
<evidence type="ECO:0000313" key="3">
    <source>
        <dbReference type="Proteomes" id="UP001152622"/>
    </source>
</evidence>
<proteinExistence type="predicted"/>
<evidence type="ECO:0000256" key="1">
    <source>
        <dbReference type="SAM" id="MobiDB-lite"/>
    </source>
</evidence>
<gene>
    <name evidence="2" type="ORF">SKAU_G00359860</name>
</gene>
<keyword evidence="3" id="KW-1185">Reference proteome</keyword>
<feature type="region of interest" description="Disordered" evidence="1">
    <location>
        <begin position="1"/>
        <end position="67"/>
    </location>
</feature>
<dbReference type="EMBL" id="JAINUF010000017">
    <property type="protein sequence ID" value="KAJ8339200.1"/>
    <property type="molecule type" value="Genomic_DNA"/>
</dbReference>
<evidence type="ECO:0000313" key="2">
    <source>
        <dbReference type="EMBL" id="KAJ8339200.1"/>
    </source>
</evidence>
<reference evidence="2" key="1">
    <citation type="journal article" date="2023" name="Science">
        <title>Genome structures resolve the early diversification of teleost fishes.</title>
        <authorList>
            <person name="Parey E."/>
            <person name="Louis A."/>
            <person name="Montfort J."/>
            <person name="Bouchez O."/>
            <person name="Roques C."/>
            <person name="Iampietro C."/>
            <person name="Lluch J."/>
            <person name="Castinel A."/>
            <person name="Donnadieu C."/>
            <person name="Desvignes T."/>
            <person name="Floi Bucao C."/>
            <person name="Jouanno E."/>
            <person name="Wen M."/>
            <person name="Mejri S."/>
            <person name="Dirks R."/>
            <person name="Jansen H."/>
            <person name="Henkel C."/>
            <person name="Chen W.J."/>
            <person name="Zahm M."/>
            <person name="Cabau C."/>
            <person name="Klopp C."/>
            <person name="Thompson A.W."/>
            <person name="Robinson-Rechavi M."/>
            <person name="Braasch I."/>
            <person name="Lecointre G."/>
            <person name="Bobe J."/>
            <person name="Postlethwait J.H."/>
            <person name="Berthelot C."/>
            <person name="Roest Crollius H."/>
            <person name="Guiguen Y."/>
        </authorList>
    </citation>
    <scope>NUCLEOTIDE SEQUENCE</scope>
    <source>
        <strain evidence="2">WJC10195</strain>
    </source>
</reference>